<evidence type="ECO:0000259" key="10">
    <source>
        <dbReference type="Pfam" id="PF07730"/>
    </source>
</evidence>
<dbReference type="SUPFAM" id="SSF55874">
    <property type="entry name" value="ATPase domain of HSP90 chaperone/DNA topoisomerase II/histidine kinase"/>
    <property type="match status" value="1"/>
</dbReference>
<name>D2AQQ9_STRRD</name>
<keyword evidence="12" id="KW-1185">Reference proteome</keyword>
<dbReference type="PANTHER" id="PTHR24421">
    <property type="entry name" value="NITRATE/NITRITE SENSOR PROTEIN NARX-RELATED"/>
    <property type="match status" value="1"/>
</dbReference>
<dbReference type="AlphaFoldDB" id="D2AQQ9"/>
<feature type="transmembrane region" description="Helical" evidence="9">
    <location>
        <begin position="65"/>
        <end position="83"/>
    </location>
</feature>
<evidence type="ECO:0000256" key="6">
    <source>
        <dbReference type="ARBA" id="ARBA00022777"/>
    </source>
</evidence>
<reference evidence="11 12" key="1">
    <citation type="journal article" date="2010" name="Stand. Genomic Sci.">
        <title>Complete genome sequence of Streptosporangium roseum type strain (NI 9100).</title>
        <authorList>
            <person name="Nolan M."/>
            <person name="Sikorski J."/>
            <person name="Jando M."/>
            <person name="Lucas S."/>
            <person name="Lapidus A."/>
            <person name="Glavina Del Rio T."/>
            <person name="Chen F."/>
            <person name="Tice H."/>
            <person name="Pitluck S."/>
            <person name="Cheng J.F."/>
            <person name="Chertkov O."/>
            <person name="Sims D."/>
            <person name="Meincke L."/>
            <person name="Brettin T."/>
            <person name="Han C."/>
            <person name="Detter J.C."/>
            <person name="Bruce D."/>
            <person name="Goodwin L."/>
            <person name="Land M."/>
            <person name="Hauser L."/>
            <person name="Chang Y.J."/>
            <person name="Jeffries C.D."/>
            <person name="Ivanova N."/>
            <person name="Mavromatis K."/>
            <person name="Mikhailova N."/>
            <person name="Chen A."/>
            <person name="Palaniappan K."/>
            <person name="Chain P."/>
            <person name="Rohde M."/>
            <person name="Goker M."/>
            <person name="Bristow J."/>
            <person name="Eisen J.A."/>
            <person name="Markowitz V."/>
            <person name="Hugenholtz P."/>
            <person name="Kyrpides N.C."/>
            <person name="Klenk H.P."/>
        </authorList>
    </citation>
    <scope>NUCLEOTIDE SEQUENCE [LARGE SCALE GENOMIC DNA]</scope>
    <source>
        <strain evidence="12">ATCC 12428 / DSM 43021 / JCM 3005 / NI 9100</strain>
    </source>
</reference>
<dbReference type="EMBL" id="CP001814">
    <property type="protein sequence ID" value="ACZ86456.1"/>
    <property type="molecule type" value="Genomic_DNA"/>
</dbReference>
<feature type="domain" description="Signal transduction histidine kinase subgroup 3 dimerisation and phosphoacceptor" evidence="10">
    <location>
        <begin position="186"/>
        <end position="249"/>
    </location>
</feature>
<proteinExistence type="predicted"/>
<evidence type="ECO:0000313" key="11">
    <source>
        <dbReference type="EMBL" id="ACZ86456.1"/>
    </source>
</evidence>
<evidence type="ECO:0000256" key="9">
    <source>
        <dbReference type="SAM" id="Phobius"/>
    </source>
</evidence>
<keyword evidence="6 11" id="KW-0418">Kinase</keyword>
<evidence type="ECO:0000313" key="12">
    <source>
        <dbReference type="Proteomes" id="UP000002029"/>
    </source>
</evidence>
<dbReference type="RefSeq" id="WP_012890200.1">
    <property type="nucleotide sequence ID" value="NC_013595.1"/>
</dbReference>
<feature type="transmembrane region" description="Helical" evidence="9">
    <location>
        <begin position="112"/>
        <end position="132"/>
    </location>
</feature>
<dbReference type="GO" id="GO:0046983">
    <property type="term" value="F:protein dimerization activity"/>
    <property type="evidence" value="ECO:0007669"/>
    <property type="project" value="InterPro"/>
</dbReference>
<dbReference type="EC" id="2.7.13.3" evidence="2"/>
<dbReference type="KEGG" id="sro:Sros_3520"/>
<dbReference type="Proteomes" id="UP000002029">
    <property type="component" value="Chromosome"/>
</dbReference>
<dbReference type="eggNOG" id="COG4585">
    <property type="taxonomic scope" value="Bacteria"/>
</dbReference>
<dbReference type="HOGENOM" id="CLU_000445_20_1_11"/>
<evidence type="ECO:0000256" key="2">
    <source>
        <dbReference type="ARBA" id="ARBA00012438"/>
    </source>
</evidence>
<evidence type="ECO:0000256" key="8">
    <source>
        <dbReference type="ARBA" id="ARBA00023012"/>
    </source>
</evidence>
<dbReference type="Gene3D" id="3.30.565.10">
    <property type="entry name" value="Histidine kinase-like ATPase, C-terminal domain"/>
    <property type="match status" value="1"/>
</dbReference>
<dbReference type="GO" id="GO:0000155">
    <property type="term" value="F:phosphorelay sensor kinase activity"/>
    <property type="evidence" value="ECO:0007669"/>
    <property type="project" value="InterPro"/>
</dbReference>
<organism evidence="11 12">
    <name type="scientific">Streptosporangium roseum (strain ATCC 12428 / DSM 43021 / JCM 3005 / KCTC 9067 / NCIMB 10171 / NRRL 2505 / NI 9100)</name>
    <dbReference type="NCBI Taxonomy" id="479432"/>
    <lineage>
        <taxon>Bacteria</taxon>
        <taxon>Bacillati</taxon>
        <taxon>Actinomycetota</taxon>
        <taxon>Actinomycetes</taxon>
        <taxon>Streptosporangiales</taxon>
        <taxon>Streptosporangiaceae</taxon>
        <taxon>Streptosporangium</taxon>
    </lineage>
</organism>
<keyword evidence="9" id="KW-0812">Transmembrane</keyword>
<keyword evidence="3" id="KW-0597">Phosphoprotein</keyword>
<evidence type="ECO:0000256" key="1">
    <source>
        <dbReference type="ARBA" id="ARBA00000085"/>
    </source>
</evidence>
<dbReference type="InterPro" id="IPR050482">
    <property type="entry name" value="Sensor_HK_TwoCompSys"/>
</dbReference>
<keyword evidence="7" id="KW-0067">ATP-binding</keyword>
<dbReference type="CDD" id="cd16917">
    <property type="entry name" value="HATPase_UhpB-NarQ-NarX-like"/>
    <property type="match status" value="1"/>
</dbReference>
<accession>D2AQQ9</accession>
<dbReference type="Gene3D" id="1.20.5.1930">
    <property type="match status" value="1"/>
</dbReference>
<keyword evidence="9" id="KW-0472">Membrane</keyword>
<keyword evidence="4" id="KW-0808">Transferase</keyword>
<comment type="catalytic activity">
    <reaction evidence="1">
        <text>ATP + protein L-histidine = ADP + protein N-phospho-L-histidine.</text>
        <dbReference type="EC" id="2.7.13.3"/>
    </reaction>
</comment>
<feature type="transmembrane region" description="Helical" evidence="9">
    <location>
        <begin position="89"/>
        <end position="105"/>
    </location>
</feature>
<keyword evidence="8" id="KW-0902">Two-component regulatory system</keyword>
<evidence type="ECO:0000256" key="5">
    <source>
        <dbReference type="ARBA" id="ARBA00022741"/>
    </source>
</evidence>
<dbReference type="GO" id="GO:0005524">
    <property type="term" value="F:ATP binding"/>
    <property type="evidence" value="ECO:0007669"/>
    <property type="project" value="UniProtKB-KW"/>
</dbReference>
<feature type="transmembrane region" description="Helical" evidence="9">
    <location>
        <begin position="39"/>
        <end position="58"/>
    </location>
</feature>
<protein>
    <recommendedName>
        <fullName evidence="2">histidine kinase</fullName>
        <ecNumber evidence="2">2.7.13.3</ecNumber>
    </recommendedName>
</protein>
<feature type="transmembrane region" description="Helical" evidence="9">
    <location>
        <begin position="12"/>
        <end position="33"/>
    </location>
</feature>
<evidence type="ECO:0000256" key="4">
    <source>
        <dbReference type="ARBA" id="ARBA00022679"/>
    </source>
</evidence>
<keyword evidence="9" id="KW-1133">Transmembrane helix</keyword>
<evidence type="ECO:0000256" key="7">
    <source>
        <dbReference type="ARBA" id="ARBA00022840"/>
    </source>
</evidence>
<dbReference type="InterPro" id="IPR036890">
    <property type="entry name" value="HATPase_C_sf"/>
</dbReference>
<sequence length="391" mass="41582">MTAPQRRSTWPATTVVAHVVMALLTVIILVGVRHLGADLWQIFTAAGAAVLLHVGAVVAHRRPRVGYAIGALAMLVLVTMPFLGWSPSMLPSAVCFPLTLWRLTARVSVRSSVVALAVAALGIVLTELVAWARLPPDIPVWNRLVEGGLLMLVVGGVWLAALLVRRRHEAGRRAESERLAAAVADERASIRRDLHDVIAHTVTVMVARIEAAAVTTADPATRLELGDIAEAGRDAHQGLRAMLATLSPATVAPRADSRPREVPISLDALPDLVASAASPLHAVTFAEVGERRPLSLSAEVAAVRTVQEGITNALRHLQPPVEVAVRLRWTPAEVVVEVLDDGGKALRDVGSQGTGLMGIEERVRTAGGTLSIDDGDDGWMLRARLPTKEGT</sequence>
<dbReference type="STRING" id="479432.Sros_3520"/>
<dbReference type="PANTHER" id="PTHR24421:SF10">
    <property type="entry name" value="NITRATE_NITRITE SENSOR PROTEIN NARQ"/>
    <property type="match status" value="1"/>
</dbReference>
<feature type="transmembrane region" description="Helical" evidence="9">
    <location>
        <begin position="144"/>
        <end position="164"/>
    </location>
</feature>
<keyword evidence="5" id="KW-0547">Nucleotide-binding</keyword>
<dbReference type="InterPro" id="IPR011712">
    <property type="entry name" value="Sig_transdc_His_kin_sub3_dim/P"/>
</dbReference>
<gene>
    <name evidence="11" type="ordered locus">Sros_3520</name>
</gene>
<dbReference type="GO" id="GO:0016020">
    <property type="term" value="C:membrane"/>
    <property type="evidence" value="ECO:0007669"/>
    <property type="project" value="InterPro"/>
</dbReference>
<dbReference type="Pfam" id="PF07730">
    <property type="entry name" value="HisKA_3"/>
    <property type="match status" value="1"/>
</dbReference>
<evidence type="ECO:0000256" key="3">
    <source>
        <dbReference type="ARBA" id="ARBA00022553"/>
    </source>
</evidence>